<reference evidence="1" key="1">
    <citation type="submission" date="2021-03" db="EMBL/GenBank/DDBJ databases">
        <title>Draft genome sequence of rust myrtle Austropuccinia psidii MF-1, a brazilian biotype.</title>
        <authorList>
            <person name="Quecine M.C."/>
            <person name="Pachon D.M.R."/>
            <person name="Bonatelli M.L."/>
            <person name="Correr F.H."/>
            <person name="Franceschini L.M."/>
            <person name="Leite T.F."/>
            <person name="Margarido G.R.A."/>
            <person name="Almeida C.A."/>
            <person name="Ferrarezi J.A."/>
            <person name="Labate C.A."/>
        </authorList>
    </citation>
    <scope>NUCLEOTIDE SEQUENCE</scope>
    <source>
        <strain evidence="1">MF-1</strain>
    </source>
</reference>
<keyword evidence="2" id="KW-1185">Reference proteome</keyword>
<dbReference type="Proteomes" id="UP000765509">
    <property type="component" value="Unassembled WGS sequence"/>
</dbReference>
<evidence type="ECO:0000313" key="1">
    <source>
        <dbReference type="EMBL" id="MBW0566445.1"/>
    </source>
</evidence>
<feature type="non-terminal residue" evidence="1">
    <location>
        <position position="57"/>
    </location>
</feature>
<comment type="caution">
    <text evidence="1">The sequence shown here is derived from an EMBL/GenBank/DDBJ whole genome shotgun (WGS) entry which is preliminary data.</text>
</comment>
<evidence type="ECO:0000313" key="2">
    <source>
        <dbReference type="Proteomes" id="UP000765509"/>
    </source>
</evidence>
<organism evidence="1 2">
    <name type="scientific">Austropuccinia psidii MF-1</name>
    <dbReference type="NCBI Taxonomy" id="1389203"/>
    <lineage>
        <taxon>Eukaryota</taxon>
        <taxon>Fungi</taxon>
        <taxon>Dikarya</taxon>
        <taxon>Basidiomycota</taxon>
        <taxon>Pucciniomycotina</taxon>
        <taxon>Pucciniomycetes</taxon>
        <taxon>Pucciniales</taxon>
        <taxon>Sphaerophragmiaceae</taxon>
        <taxon>Austropuccinia</taxon>
    </lineage>
</organism>
<accession>A0A9Q3JN43</accession>
<dbReference type="AlphaFoldDB" id="A0A9Q3JN43"/>
<protein>
    <submittedName>
        <fullName evidence="1">Uncharacterized protein</fullName>
    </submittedName>
</protein>
<dbReference type="OrthoDB" id="2518709at2759"/>
<dbReference type="EMBL" id="AVOT02079120">
    <property type="protein sequence ID" value="MBW0566445.1"/>
    <property type="molecule type" value="Genomic_DNA"/>
</dbReference>
<name>A0A9Q3JN43_9BASI</name>
<gene>
    <name evidence="1" type="ORF">O181_106160</name>
</gene>
<sequence length="57" mass="6684">MRKSKTTGNIDGKFDPFLPSLHKADLLDYLYRNDPHIVIPNKVKVQELREMAKNMQK</sequence>
<proteinExistence type="predicted"/>